<evidence type="ECO:0000313" key="8">
    <source>
        <dbReference type="Proteomes" id="UP000199024"/>
    </source>
</evidence>
<dbReference type="InterPro" id="IPR000780">
    <property type="entry name" value="CheR_MeTrfase"/>
</dbReference>
<dbReference type="SMART" id="SM00138">
    <property type="entry name" value="MeTrc"/>
    <property type="match status" value="1"/>
</dbReference>
<dbReference type="InterPro" id="IPR029063">
    <property type="entry name" value="SAM-dependent_MTases_sf"/>
</dbReference>
<evidence type="ECO:0000256" key="2">
    <source>
        <dbReference type="ARBA" id="ARBA00012534"/>
    </source>
</evidence>
<dbReference type="SUPFAM" id="SSF47757">
    <property type="entry name" value="Chemotaxis receptor methyltransferase CheR, N-terminal domain"/>
    <property type="match status" value="1"/>
</dbReference>
<dbReference type="PANTHER" id="PTHR24422">
    <property type="entry name" value="CHEMOTAXIS PROTEIN METHYLTRANSFERASE"/>
    <property type="match status" value="1"/>
</dbReference>
<dbReference type="EMBL" id="FOZL01000001">
    <property type="protein sequence ID" value="SFS08367.1"/>
    <property type="molecule type" value="Genomic_DNA"/>
</dbReference>
<evidence type="ECO:0000313" key="7">
    <source>
        <dbReference type="EMBL" id="SFS08367.1"/>
    </source>
</evidence>
<sequence length="281" mass="31890">MSTTPPIKPAEFKVLRDYIEEHCGISLSEDKSYLVDTRLSSIVVEAGCTDFAGLHQRALIDPTKQLRDRMIDAMTTNETLWFRDQHPFTILREKLIPPLAAELRGGTRRQIRIWSAASSTGQEPYSIAIAVRELCRTEAGLRPEMVEIVATDISPTVLKAARSGLYDNAALQRGMPPDLKARYFRHEGEMWLVDEEIRDMVRFEEFNLQDSPARLGRFDIVFCRYVAIYFSETMKKKLYARIADAVGPGGHLIISAIENLRGLSTRFEPQEHAGGSYYRCS</sequence>
<dbReference type="Gene3D" id="3.40.50.150">
    <property type="entry name" value="Vaccinia Virus protein VP39"/>
    <property type="match status" value="1"/>
</dbReference>
<dbReference type="AlphaFoldDB" id="A0A1I6LY47"/>
<gene>
    <name evidence="7" type="ORF">SAMN05421771_1471</name>
</gene>
<dbReference type="InterPro" id="IPR022641">
    <property type="entry name" value="CheR_N"/>
</dbReference>
<comment type="catalytic activity">
    <reaction evidence="1">
        <text>L-glutamyl-[protein] + S-adenosyl-L-methionine = [protein]-L-glutamate 5-O-methyl ester + S-adenosyl-L-homocysteine</text>
        <dbReference type="Rhea" id="RHEA:24452"/>
        <dbReference type="Rhea" id="RHEA-COMP:10208"/>
        <dbReference type="Rhea" id="RHEA-COMP:10311"/>
        <dbReference type="ChEBI" id="CHEBI:29973"/>
        <dbReference type="ChEBI" id="CHEBI:57856"/>
        <dbReference type="ChEBI" id="CHEBI:59789"/>
        <dbReference type="ChEBI" id="CHEBI:82795"/>
        <dbReference type="EC" id="2.1.1.80"/>
    </reaction>
</comment>
<proteinExistence type="predicted"/>
<evidence type="ECO:0000256" key="4">
    <source>
        <dbReference type="ARBA" id="ARBA00022679"/>
    </source>
</evidence>
<dbReference type="PANTHER" id="PTHR24422:SF21">
    <property type="entry name" value="CHEMOTAXIS PROTEIN METHYLTRANSFERASE 1"/>
    <property type="match status" value="1"/>
</dbReference>
<dbReference type="InterPro" id="IPR036804">
    <property type="entry name" value="CheR_N_sf"/>
</dbReference>
<accession>A0A1I6LY47</accession>
<dbReference type="EC" id="2.1.1.80" evidence="2"/>
<dbReference type="GO" id="GO:0032259">
    <property type="term" value="P:methylation"/>
    <property type="evidence" value="ECO:0007669"/>
    <property type="project" value="UniProtKB-KW"/>
</dbReference>
<evidence type="ECO:0000256" key="1">
    <source>
        <dbReference type="ARBA" id="ARBA00001541"/>
    </source>
</evidence>
<dbReference type="PRINTS" id="PR00996">
    <property type="entry name" value="CHERMTFRASE"/>
</dbReference>
<dbReference type="GO" id="GO:0008983">
    <property type="term" value="F:protein-glutamate O-methyltransferase activity"/>
    <property type="evidence" value="ECO:0007669"/>
    <property type="project" value="UniProtKB-EC"/>
</dbReference>
<keyword evidence="5" id="KW-0949">S-adenosyl-L-methionine</keyword>
<dbReference type="RefSeq" id="WP_089837996.1">
    <property type="nucleotide sequence ID" value="NZ_FOZL01000001.1"/>
</dbReference>
<dbReference type="Pfam" id="PF01739">
    <property type="entry name" value="CheR"/>
    <property type="match status" value="1"/>
</dbReference>
<evidence type="ECO:0000259" key="6">
    <source>
        <dbReference type="PROSITE" id="PS50123"/>
    </source>
</evidence>
<organism evidence="7 8">
    <name type="scientific">Granulicella pectinivorans</name>
    <dbReference type="NCBI Taxonomy" id="474950"/>
    <lineage>
        <taxon>Bacteria</taxon>
        <taxon>Pseudomonadati</taxon>
        <taxon>Acidobacteriota</taxon>
        <taxon>Terriglobia</taxon>
        <taxon>Terriglobales</taxon>
        <taxon>Acidobacteriaceae</taxon>
        <taxon>Granulicella</taxon>
    </lineage>
</organism>
<dbReference type="PROSITE" id="PS50123">
    <property type="entry name" value="CHER"/>
    <property type="match status" value="1"/>
</dbReference>
<evidence type="ECO:0000256" key="5">
    <source>
        <dbReference type="ARBA" id="ARBA00022691"/>
    </source>
</evidence>
<dbReference type="OrthoDB" id="9816309at2"/>
<dbReference type="InterPro" id="IPR050903">
    <property type="entry name" value="Bact_Chemotaxis_MeTrfase"/>
</dbReference>
<feature type="domain" description="CheR-type methyltransferase" evidence="6">
    <location>
        <begin position="1"/>
        <end position="281"/>
    </location>
</feature>
<dbReference type="STRING" id="474950.SAMN05421771_1471"/>
<dbReference type="Pfam" id="PF03705">
    <property type="entry name" value="CheR_N"/>
    <property type="match status" value="1"/>
</dbReference>
<dbReference type="Gene3D" id="1.10.155.10">
    <property type="entry name" value="Chemotaxis receptor methyltransferase CheR, N-terminal domain"/>
    <property type="match status" value="1"/>
</dbReference>
<keyword evidence="3 7" id="KW-0489">Methyltransferase</keyword>
<dbReference type="SUPFAM" id="SSF53335">
    <property type="entry name" value="S-adenosyl-L-methionine-dependent methyltransferases"/>
    <property type="match status" value="1"/>
</dbReference>
<protein>
    <recommendedName>
        <fullName evidence="2">protein-glutamate O-methyltransferase</fullName>
        <ecNumber evidence="2">2.1.1.80</ecNumber>
    </recommendedName>
</protein>
<evidence type="ECO:0000256" key="3">
    <source>
        <dbReference type="ARBA" id="ARBA00022603"/>
    </source>
</evidence>
<keyword evidence="8" id="KW-1185">Reference proteome</keyword>
<reference evidence="7 8" key="1">
    <citation type="submission" date="2016-10" db="EMBL/GenBank/DDBJ databases">
        <authorList>
            <person name="de Groot N.N."/>
        </authorList>
    </citation>
    <scope>NUCLEOTIDE SEQUENCE [LARGE SCALE GENOMIC DNA]</scope>
    <source>
        <strain evidence="7 8">DSM 21001</strain>
    </source>
</reference>
<name>A0A1I6LY47_9BACT</name>
<dbReference type="Proteomes" id="UP000199024">
    <property type="component" value="Unassembled WGS sequence"/>
</dbReference>
<keyword evidence="4 7" id="KW-0808">Transferase</keyword>
<dbReference type="InterPro" id="IPR022642">
    <property type="entry name" value="CheR_C"/>
</dbReference>